<dbReference type="FunFam" id="3.40.30.10:FF:000005">
    <property type="entry name" value="Glutaredoxin 5"/>
    <property type="match status" value="1"/>
</dbReference>
<keyword evidence="9" id="KW-1185">Reference proteome</keyword>
<dbReference type="GO" id="GO:0051537">
    <property type="term" value="F:2 iron, 2 sulfur cluster binding"/>
    <property type="evidence" value="ECO:0007669"/>
    <property type="project" value="UniProtKB-KW"/>
</dbReference>
<reference evidence="8 9" key="1">
    <citation type="submission" date="2016-07" db="EMBL/GenBank/DDBJ databases">
        <title>Pervasive Adenine N6-methylation of Active Genes in Fungi.</title>
        <authorList>
            <consortium name="DOE Joint Genome Institute"/>
            <person name="Mondo S.J."/>
            <person name="Dannebaum R.O."/>
            <person name="Kuo R.C."/>
            <person name="Labutti K."/>
            <person name="Haridas S."/>
            <person name="Kuo A."/>
            <person name="Salamov A."/>
            <person name="Ahrendt S.R."/>
            <person name="Lipzen A."/>
            <person name="Sullivan W."/>
            <person name="Andreopoulos W.B."/>
            <person name="Clum A."/>
            <person name="Lindquist E."/>
            <person name="Daum C."/>
            <person name="Ramamoorthy G.K."/>
            <person name="Gryganskyi A."/>
            <person name="Culley D."/>
            <person name="Magnuson J.K."/>
            <person name="James T.Y."/>
            <person name="O'Malley M.A."/>
            <person name="Stajich J.E."/>
            <person name="Spatafora J.W."/>
            <person name="Visel A."/>
            <person name="Grigoriev I.V."/>
        </authorList>
    </citation>
    <scope>NUCLEOTIDE SEQUENCE [LARGE SCALE GENOMIC DNA]</scope>
    <source>
        <strain evidence="8 9">NRRL 3301</strain>
    </source>
</reference>
<feature type="domain" description="Glutaredoxin" evidence="7">
    <location>
        <begin position="48"/>
        <end position="116"/>
    </location>
</feature>
<keyword evidence="4" id="KW-0411">Iron-sulfur</keyword>
<evidence type="ECO:0000256" key="5">
    <source>
        <dbReference type="ARBA" id="ARBA00023284"/>
    </source>
</evidence>
<gene>
    <name evidence="8" type="ORF">DM01DRAFT_1385568</name>
</gene>
<dbReference type="Gene3D" id="3.40.30.10">
    <property type="entry name" value="Glutaredoxin"/>
    <property type="match status" value="1"/>
</dbReference>
<evidence type="ECO:0000313" key="8">
    <source>
        <dbReference type="EMBL" id="ORX48250.1"/>
    </source>
</evidence>
<dbReference type="GO" id="GO:0005759">
    <property type="term" value="C:mitochondrial matrix"/>
    <property type="evidence" value="ECO:0007669"/>
    <property type="project" value="TreeGrafter"/>
</dbReference>
<evidence type="ECO:0000256" key="2">
    <source>
        <dbReference type="ARBA" id="ARBA00022723"/>
    </source>
</evidence>
<evidence type="ECO:0000256" key="3">
    <source>
        <dbReference type="ARBA" id="ARBA00023004"/>
    </source>
</evidence>
<dbReference type="Proteomes" id="UP000242146">
    <property type="component" value="Unassembled WGS sequence"/>
</dbReference>
<dbReference type="GO" id="GO:0015036">
    <property type="term" value="F:disulfide oxidoreductase activity"/>
    <property type="evidence" value="ECO:0007669"/>
    <property type="project" value="UniProtKB-ARBA"/>
</dbReference>
<evidence type="ECO:0000313" key="9">
    <source>
        <dbReference type="Proteomes" id="UP000242146"/>
    </source>
</evidence>
<accession>A0A1X2G940</accession>
<dbReference type="Pfam" id="PF00462">
    <property type="entry name" value="Glutaredoxin"/>
    <property type="match status" value="1"/>
</dbReference>
<dbReference type="PANTHER" id="PTHR10293">
    <property type="entry name" value="GLUTAREDOXIN FAMILY MEMBER"/>
    <property type="match status" value="1"/>
</dbReference>
<dbReference type="STRING" id="101127.A0A1X2G940"/>
<evidence type="ECO:0000256" key="6">
    <source>
        <dbReference type="ARBA" id="ARBA00067618"/>
    </source>
</evidence>
<keyword evidence="2" id="KW-0479">Metal-binding</keyword>
<dbReference type="GO" id="GO:0044571">
    <property type="term" value="P:[2Fe-2S] cluster assembly"/>
    <property type="evidence" value="ECO:0007669"/>
    <property type="project" value="UniProtKB-ARBA"/>
</dbReference>
<keyword evidence="5" id="KW-0676">Redox-active center</keyword>
<dbReference type="EMBL" id="MCGT01000030">
    <property type="protein sequence ID" value="ORX48250.1"/>
    <property type="molecule type" value="Genomic_DNA"/>
</dbReference>
<protein>
    <recommendedName>
        <fullName evidence="6">Monothiol glutaredoxin-5, mitochondrial</fullName>
    </recommendedName>
</protein>
<dbReference type="PANTHER" id="PTHR10293:SF16">
    <property type="entry name" value="GLUTAREDOXIN-RELATED PROTEIN 5, MITOCHONDRIAL"/>
    <property type="match status" value="1"/>
</dbReference>
<dbReference type="CDD" id="cd03028">
    <property type="entry name" value="GRX_PICOT_like"/>
    <property type="match status" value="1"/>
</dbReference>
<dbReference type="InterPro" id="IPR002109">
    <property type="entry name" value="Glutaredoxin"/>
</dbReference>
<dbReference type="PROSITE" id="PS51354">
    <property type="entry name" value="GLUTAREDOXIN_2"/>
    <property type="match status" value="1"/>
</dbReference>
<dbReference type="SUPFAM" id="SSF52833">
    <property type="entry name" value="Thioredoxin-like"/>
    <property type="match status" value="1"/>
</dbReference>
<dbReference type="OrthoDB" id="415696at2759"/>
<keyword evidence="1" id="KW-0001">2Fe-2S</keyword>
<dbReference type="GO" id="GO:0046872">
    <property type="term" value="F:metal ion binding"/>
    <property type="evidence" value="ECO:0007669"/>
    <property type="project" value="UniProtKB-KW"/>
</dbReference>
<name>A0A1X2G940_9FUNG</name>
<dbReference type="InterPro" id="IPR004480">
    <property type="entry name" value="Monothiol_GRX-rel"/>
</dbReference>
<evidence type="ECO:0000259" key="7">
    <source>
        <dbReference type="Pfam" id="PF00462"/>
    </source>
</evidence>
<dbReference type="InterPro" id="IPR036249">
    <property type="entry name" value="Thioredoxin-like_sf"/>
</dbReference>
<dbReference type="NCBIfam" id="TIGR00365">
    <property type="entry name" value="Grx4 family monothiol glutaredoxin"/>
    <property type="match status" value="1"/>
</dbReference>
<comment type="caution">
    <text evidence="8">The sequence shown here is derived from an EMBL/GenBank/DDBJ whole genome shotgun (WGS) entry which is preliminary data.</text>
</comment>
<evidence type="ECO:0000256" key="1">
    <source>
        <dbReference type="ARBA" id="ARBA00022714"/>
    </source>
</evidence>
<sequence length="152" mass="17226">MNFFRVATRTSSIVRPLVHSRPNTPVFARWLSDSLRQQLDKDVKSKPVVLFMKGTADQPMCGFSRAAVQILQVQGVDFADKVQTFNVLADDDLRQGIKEYTEWPTIPQLYVNGEFVGGCDILMNMHQSGDLEDLLIKEGIVPEELEDEEPKQ</sequence>
<proteinExistence type="predicted"/>
<dbReference type="InterPro" id="IPR033658">
    <property type="entry name" value="GRX_PICOT-like"/>
</dbReference>
<keyword evidence="3" id="KW-0408">Iron</keyword>
<evidence type="ECO:0000256" key="4">
    <source>
        <dbReference type="ARBA" id="ARBA00023014"/>
    </source>
</evidence>
<organism evidence="8 9">
    <name type="scientific">Hesseltinella vesiculosa</name>
    <dbReference type="NCBI Taxonomy" id="101127"/>
    <lineage>
        <taxon>Eukaryota</taxon>
        <taxon>Fungi</taxon>
        <taxon>Fungi incertae sedis</taxon>
        <taxon>Mucoromycota</taxon>
        <taxon>Mucoromycotina</taxon>
        <taxon>Mucoromycetes</taxon>
        <taxon>Mucorales</taxon>
        <taxon>Cunninghamellaceae</taxon>
        <taxon>Hesseltinella</taxon>
    </lineage>
</organism>
<dbReference type="AlphaFoldDB" id="A0A1X2G940"/>